<dbReference type="KEGG" id="nfl:COO91_04263"/>
<dbReference type="EMBL" id="CP024785">
    <property type="protein sequence ID" value="AUB38298.1"/>
    <property type="molecule type" value="Genomic_DNA"/>
</dbReference>
<dbReference type="AlphaFoldDB" id="A0A2K8SSC3"/>
<gene>
    <name evidence="1" type="ORF">COO91_04263</name>
</gene>
<name>A0A2K8SSC3_9NOSO</name>
<organism evidence="1 2">
    <name type="scientific">Nostoc flagelliforme CCNUN1</name>
    <dbReference type="NCBI Taxonomy" id="2038116"/>
    <lineage>
        <taxon>Bacteria</taxon>
        <taxon>Bacillati</taxon>
        <taxon>Cyanobacteriota</taxon>
        <taxon>Cyanophyceae</taxon>
        <taxon>Nostocales</taxon>
        <taxon>Nostocaceae</taxon>
        <taxon>Nostoc</taxon>
    </lineage>
</organism>
<evidence type="ECO:0000313" key="2">
    <source>
        <dbReference type="Proteomes" id="UP000232003"/>
    </source>
</evidence>
<accession>A0A2K8SSC3</accession>
<dbReference type="Proteomes" id="UP000232003">
    <property type="component" value="Chromosome"/>
</dbReference>
<evidence type="ECO:0000313" key="1">
    <source>
        <dbReference type="EMBL" id="AUB38298.1"/>
    </source>
</evidence>
<sequence length="94" mass="10118">MTTAGIASNNPAQAIELNFNCQGDVGYSAIGSFSYDETTAPTIISERGSGATNFLQSLNVSFLDPLCASLKGVMRVICTSLNMMVESLKYKFRH</sequence>
<dbReference type="RefSeq" id="WP_208766746.1">
    <property type="nucleotide sequence ID" value="NZ_CP024785.1"/>
</dbReference>
<proteinExistence type="predicted"/>
<reference evidence="1 2" key="1">
    <citation type="submission" date="2017-11" db="EMBL/GenBank/DDBJ databases">
        <title>Complete genome of a free-living desiccation-tolerant cyanobacterium and its photosynthetic adaptation to extreme terrestrial habitat.</title>
        <authorList>
            <person name="Shang J."/>
        </authorList>
    </citation>
    <scope>NUCLEOTIDE SEQUENCE [LARGE SCALE GENOMIC DNA]</scope>
    <source>
        <strain evidence="1 2">CCNUN1</strain>
    </source>
</reference>
<protein>
    <submittedName>
        <fullName evidence="1">Uncharacterized protein</fullName>
    </submittedName>
</protein>
<keyword evidence="2" id="KW-1185">Reference proteome</keyword>